<dbReference type="AlphaFoldDB" id="A0A7C2BKE3"/>
<dbReference type="InterPro" id="IPR013216">
    <property type="entry name" value="Methyltransf_11"/>
</dbReference>
<keyword evidence="2 4" id="KW-0808">Transferase</keyword>
<dbReference type="SUPFAM" id="SSF53335">
    <property type="entry name" value="S-adenosyl-L-methionine-dependent methyltransferases"/>
    <property type="match status" value="1"/>
</dbReference>
<gene>
    <name evidence="4" type="ORF">ENP55_01965</name>
</gene>
<dbReference type="Pfam" id="PF08241">
    <property type="entry name" value="Methyltransf_11"/>
    <property type="match status" value="1"/>
</dbReference>
<organism evidence="4">
    <name type="scientific">Thermosphaera aggregans</name>
    <dbReference type="NCBI Taxonomy" id="54254"/>
    <lineage>
        <taxon>Archaea</taxon>
        <taxon>Thermoproteota</taxon>
        <taxon>Thermoprotei</taxon>
        <taxon>Desulfurococcales</taxon>
        <taxon>Desulfurococcaceae</taxon>
        <taxon>Thermosphaera</taxon>
    </lineage>
</organism>
<dbReference type="GO" id="GO:0002098">
    <property type="term" value="P:tRNA wobble uridine modification"/>
    <property type="evidence" value="ECO:0007669"/>
    <property type="project" value="TreeGrafter"/>
</dbReference>
<comment type="caution">
    <text evidence="4">The sequence shown here is derived from an EMBL/GenBank/DDBJ whole genome shotgun (WGS) entry which is preliminary data.</text>
</comment>
<dbReference type="GO" id="GO:0005737">
    <property type="term" value="C:cytoplasm"/>
    <property type="evidence" value="ECO:0007669"/>
    <property type="project" value="TreeGrafter"/>
</dbReference>
<feature type="domain" description="Methyltransferase type 11" evidence="3">
    <location>
        <begin position="56"/>
        <end position="149"/>
    </location>
</feature>
<evidence type="ECO:0000313" key="4">
    <source>
        <dbReference type="EMBL" id="HEF87073.1"/>
    </source>
</evidence>
<dbReference type="InterPro" id="IPR029063">
    <property type="entry name" value="SAM-dependent_MTases_sf"/>
</dbReference>
<proteinExistence type="predicted"/>
<sequence length="224" mass="25490">MSQYENPGLMDLADQCWSICEQALSRTLEYFRRAPKYRDAGWRSIDLARYLEGRVLDIGAGRAGYLRKNTPREGLLILMDPVYDNPPHLEVKAGNIMILNGDGLNMPLRDRSVDVVISLAVLHHFPTKDCRLRFLEEVQRVLVEGGFLLLSVWFPMEKPGGREVCDGVIVSSTIGDRFYHFYTIPELKEEVENAGFLIDNVEIVVENPRKPAETRNILLTGVKQ</sequence>
<evidence type="ECO:0000256" key="1">
    <source>
        <dbReference type="ARBA" id="ARBA00022603"/>
    </source>
</evidence>
<keyword evidence="1 4" id="KW-0489">Methyltransferase</keyword>
<protein>
    <submittedName>
        <fullName evidence="4">Class I SAM-dependent methyltransferase</fullName>
    </submittedName>
</protein>
<name>A0A7C2BKE3_9CREN</name>
<dbReference type="PANTHER" id="PTHR13069">
    <property type="entry name" value="ALKYLATED DNA REPAIR PROTEIN ALKB HOMOLOG 8"/>
    <property type="match status" value="1"/>
</dbReference>
<dbReference type="GO" id="GO:0000049">
    <property type="term" value="F:tRNA binding"/>
    <property type="evidence" value="ECO:0007669"/>
    <property type="project" value="TreeGrafter"/>
</dbReference>
<dbReference type="GO" id="GO:0030488">
    <property type="term" value="P:tRNA methylation"/>
    <property type="evidence" value="ECO:0007669"/>
    <property type="project" value="TreeGrafter"/>
</dbReference>
<dbReference type="Gene3D" id="3.40.50.150">
    <property type="entry name" value="Vaccinia Virus protein VP39"/>
    <property type="match status" value="1"/>
</dbReference>
<reference evidence="4" key="1">
    <citation type="journal article" date="2020" name="mSystems">
        <title>Genome- and Community-Level Interaction Insights into Carbon Utilization and Element Cycling Functions of Hydrothermarchaeota in Hydrothermal Sediment.</title>
        <authorList>
            <person name="Zhou Z."/>
            <person name="Liu Y."/>
            <person name="Xu W."/>
            <person name="Pan J."/>
            <person name="Luo Z.H."/>
            <person name="Li M."/>
        </authorList>
    </citation>
    <scope>NUCLEOTIDE SEQUENCE [LARGE SCALE GENOMIC DNA]</scope>
    <source>
        <strain evidence="4">SpSt-23</strain>
    </source>
</reference>
<dbReference type="PANTHER" id="PTHR13069:SF21">
    <property type="entry name" value="ALKYLATED DNA REPAIR PROTEIN ALKB HOMOLOG 8"/>
    <property type="match status" value="1"/>
</dbReference>
<evidence type="ECO:0000259" key="3">
    <source>
        <dbReference type="Pfam" id="PF08241"/>
    </source>
</evidence>
<dbReference type="GO" id="GO:0106335">
    <property type="term" value="F:tRNA (5-carboxymethyluridine(34)-5-O)-methyltransferase activity"/>
    <property type="evidence" value="ECO:0007669"/>
    <property type="project" value="TreeGrafter"/>
</dbReference>
<dbReference type="EMBL" id="DSJT01000005">
    <property type="protein sequence ID" value="HEF87073.1"/>
    <property type="molecule type" value="Genomic_DNA"/>
</dbReference>
<evidence type="ECO:0000256" key="2">
    <source>
        <dbReference type="ARBA" id="ARBA00022679"/>
    </source>
</evidence>
<dbReference type="CDD" id="cd02440">
    <property type="entry name" value="AdoMet_MTases"/>
    <property type="match status" value="1"/>
</dbReference>
<accession>A0A7C2BKE3</accession>
<dbReference type="GO" id="GO:0008757">
    <property type="term" value="F:S-adenosylmethionine-dependent methyltransferase activity"/>
    <property type="evidence" value="ECO:0007669"/>
    <property type="project" value="InterPro"/>
</dbReference>
<dbReference type="InterPro" id="IPR051422">
    <property type="entry name" value="AlkB_tRNA_MeTrf/Diox"/>
</dbReference>